<dbReference type="Gene3D" id="1.10.246.120">
    <property type="match status" value="1"/>
</dbReference>
<dbReference type="SUPFAM" id="SSF109993">
    <property type="entry name" value="VPS9 domain"/>
    <property type="match status" value="1"/>
</dbReference>
<evidence type="ECO:0000313" key="2">
    <source>
        <dbReference type="EMBL" id="CCH45374.1"/>
    </source>
</evidence>
<dbReference type="Pfam" id="PF18151">
    <property type="entry name" value="DUF5601"/>
    <property type="match status" value="1"/>
</dbReference>
<organism evidence="2 3">
    <name type="scientific">Wickerhamomyces ciferrii (strain ATCC 14091 / BCRC 22168 / CBS 111 / JCM 3599 / NBRC 0793 / NRRL Y-1031 F-60-10)</name>
    <name type="common">Yeast</name>
    <name type="synonym">Pichia ciferrii</name>
    <dbReference type="NCBI Taxonomy" id="1206466"/>
    <lineage>
        <taxon>Eukaryota</taxon>
        <taxon>Fungi</taxon>
        <taxon>Dikarya</taxon>
        <taxon>Ascomycota</taxon>
        <taxon>Saccharomycotina</taxon>
        <taxon>Saccharomycetes</taxon>
        <taxon>Phaffomycetales</taxon>
        <taxon>Wickerhamomycetaceae</taxon>
        <taxon>Wickerhamomyces</taxon>
    </lineage>
</organism>
<comment type="caution">
    <text evidence="2">The sequence shown here is derived from an EMBL/GenBank/DDBJ whole genome shotgun (WGS) entry which is preliminary data.</text>
</comment>
<evidence type="ECO:0000313" key="3">
    <source>
        <dbReference type="Proteomes" id="UP000009328"/>
    </source>
</evidence>
<dbReference type="GO" id="GO:0031267">
    <property type="term" value="F:small GTPase binding"/>
    <property type="evidence" value="ECO:0007669"/>
    <property type="project" value="TreeGrafter"/>
</dbReference>
<dbReference type="GO" id="GO:0005829">
    <property type="term" value="C:cytosol"/>
    <property type="evidence" value="ECO:0007669"/>
    <property type="project" value="TreeGrafter"/>
</dbReference>
<dbReference type="Proteomes" id="UP000009328">
    <property type="component" value="Unassembled WGS sequence"/>
</dbReference>
<dbReference type="EMBL" id="CAIF01000195">
    <property type="protein sequence ID" value="CCH45374.1"/>
    <property type="molecule type" value="Genomic_DNA"/>
</dbReference>
<feature type="domain" description="VPS9" evidence="1">
    <location>
        <begin position="120"/>
        <end position="258"/>
    </location>
</feature>
<sequence>MSTIQTYIPEEKPAKFDFQLFLKQLKSKKADPVIRYIRSFLTKFNQKLWTAQEQEKLINDFKDFIIERMTEFEPFSLMNKNDFENSISGVEKLIMTKIYEQTFSPEIPSSVIDDSHRSDLEIDEVLQSNYKDFSHLGIKDFEVDEAIAARGDKFINLAGEELNKMDQFKSPRAKIICILNSCKILFQLIKRSDQTQNADEFLPLLIYTVHKTAPIHLYSNLMFIERFAFTRTSEVQYYIVSLNAVVEYIKNLSSDSSSADE</sequence>
<dbReference type="GO" id="GO:0030139">
    <property type="term" value="C:endocytic vesicle"/>
    <property type="evidence" value="ECO:0007669"/>
    <property type="project" value="TreeGrafter"/>
</dbReference>
<protein>
    <submittedName>
        <fullName evidence="2">Vacuolar protein sorting-associated protein</fullName>
    </submittedName>
</protein>
<dbReference type="InterPro" id="IPR041545">
    <property type="entry name" value="DUF5601"/>
</dbReference>
<evidence type="ECO:0000259" key="1">
    <source>
        <dbReference type="PROSITE" id="PS51205"/>
    </source>
</evidence>
<dbReference type="eggNOG" id="KOG2319">
    <property type="taxonomic scope" value="Eukaryota"/>
</dbReference>
<dbReference type="AlphaFoldDB" id="K0KVB0"/>
<dbReference type="InterPro" id="IPR003123">
    <property type="entry name" value="VPS9"/>
</dbReference>
<dbReference type="FunCoup" id="K0KVB0">
    <property type="interactions" value="161"/>
</dbReference>
<proteinExistence type="predicted"/>
<dbReference type="PROSITE" id="PS51205">
    <property type="entry name" value="VPS9"/>
    <property type="match status" value="1"/>
</dbReference>
<dbReference type="STRING" id="1206466.K0KVB0"/>
<dbReference type="Gene3D" id="1.20.1050.80">
    <property type="entry name" value="VPS9 domain"/>
    <property type="match status" value="1"/>
</dbReference>
<dbReference type="SMART" id="SM00167">
    <property type="entry name" value="VPS9"/>
    <property type="match status" value="1"/>
</dbReference>
<dbReference type="GO" id="GO:0016192">
    <property type="term" value="P:vesicle-mediated transport"/>
    <property type="evidence" value="ECO:0007669"/>
    <property type="project" value="InterPro"/>
</dbReference>
<dbReference type="Pfam" id="PF02204">
    <property type="entry name" value="VPS9"/>
    <property type="match status" value="1"/>
</dbReference>
<dbReference type="HOGENOM" id="CLU_1066345_0_0_1"/>
<dbReference type="InParanoid" id="K0KVB0"/>
<accession>K0KVB0</accession>
<dbReference type="InterPro" id="IPR037191">
    <property type="entry name" value="VPS9_dom_sf"/>
</dbReference>
<dbReference type="PANTHER" id="PTHR23101:SF25">
    <property type="entry name" value="GTPASE-ACTIVATING PROTEIN AND VPS9 DOMAIN-CONTAINING PROTEIN 1"/>
    <property type="match status" value="1"/>
</dbReference>
<dbReference type="GO" id="GO:0005085">
    <property type="term" value="F:guanyl-nucleotide exchange factor activity"/>
    <property type="evidence" value="ECO:0007669"/>
    <property type="project" value="InterPro"/>
</dbReference>
<reference evidence="2 3" key="1">
    <citation type="journal article" date="2012" name="Eukaryot. Cell">
        <title>Draft genome sequence of Wickerhamomyces ciferrii NRRL Y-1031 F-60-10.</title>
        <authorList>
            <person name="Schneider J."/>
            <person name="Andrea H."/>
            <person name="Blom J."/>
            <person name="Jaenicke S."/>
            <person name="Ruckert C."/>
            <person name="Schorsch C."/>
            <person name="Szczepanowski R."/>
            <person name="Farwick M."/>
            <person name="Goesmann A."/>
            <person name="Puhler A."/>
            <person name="Schaffer S."/>
            <person name="Tauch A."/>
            <person name="Kohler T."/>
            <person name="Brinkrolf K."/>
        </authorList>
    </citation>
    <scope>NUCLEOTIDE SEQUENCE [LARGE SCALE GENOMIC DNA]</scope>
    <source>
        <strain evidence="3">ATCC 14091 / BCRC 22168 / CBS 111 / JCM 3599 / NBRC 0793 / NRRL Y-1031 F-60-10</strain>
    </source>
</reference>
<dbReference type="PANTHER" id="PTHR23101">
    <property type="entry name" value="RAB GDP/GTP EXCHANGE FACTOR"/>
    <property type="match status" value="1"/>
</dbReference>
<gene>
    <name evidence="2" type="ORF">BN7_4956</name>
</gene>
<dbReference type="InterPro" id="IPR045046">
    <property type="entry name" value="Vps9-like"/>
</dbReference>
<keyword evidence="3" id="KW-1185">Reference proteome</keyword>
<name>K0KVB0_WICCF</name>